<dbReference type="Proteomes" id="UP000193685">
    <property type="component" value="Unassembled WGS sequence"/>
</dbReference>
<dbReference type="PROSITE" id="PS50181">
    <property type="entry name" value="FBOX"/>
    <property type="match status" value="1"/>
</dbReference>
<dbReference type="SUPFAM" id="SSF81383">
    <property type="entry name" value="F-box domain"/>
    <property type="match status" value="1"/>
</dbReference>
<dbReference type="RefSeq" id="XP_040723892.1">
    <property type="nucleotide sequence ID" value="XM_040872547.1"/>
</dbReference>
<dbReference type="InterPro" id="IPR036047">
    <property type="entry name" value="F-box-like_dom_sf"/>
</dbReference>
<dbReference type="GeneID" id="63789146"/>
<dbReference type="EMBL" id="MCFI01000015">
    <property type="protein sequence ID" value="ORY79521.1"/>
    <property type="molecule type" value="Genomic_DNA"/>
</dbReference>
<dbReference type="InterPro" id="IPR001810">
    <property type="entry name" value="F-box_dom"/>
</dbReference>
<evidence type="ECO:0000313" key="2">
    <source>
        <dbReference type="EMBL" id="ORY79521.1"/>
    </source>
</evidence>
<dbReference type="Pfam" id="PF00646">
    <property type="entry name" value="F-box"/>
    <property type="match status" value="1"/>
</dbReference>
<accession>A0A1Y2F6L6</accession>
<feature type="domain" description="F-box" evidence="1">
    <location>
        <begin position="3"/>
        <end position="51"/>
    </location>
</feature>
<evidence type="ECO:0000313" key="3">
    <source>
        <dbReference type="Proteomes" id="UP000193685"/>
    </source>
</evidence>
<dbReference type="CDD" id="cd09917">
    <property type="entry name" value="F-box_SF"/>
    <property type="match status" value="1"/>
</dbReference>
<keyword evidence="3" id="KW-1185">Reference proteome</keyword>
<dbReference type="AlphaFoldDB" id="A0A1Y2F6L6"/>
<protein>
    <recommendedName>
        <fullName evidence="1">F-box domain-containing protein</fullName>
    </recommendedName>
</protein>
<gene>
    <name evidence="2" type="ORF">BCR37DRAFT_96515</name>
</gene>
<sequence>MESLTYDALPIECRLEVLGYLDFHSLFAVRLVSHQSQSDVEVLERARWYPAQLIAELSHRHRRHIAASLALCRPSYAWSMGYTPESFVDYFLAYWHTSVETLQAEGVGGHELLCQITARKMPTMPFCR</sequence>
<name>A0A1Y2F6L6_PROLT</name>
<reference evidence="2 3" key="1">
    <citation type="submission" date="2016-07" db="EMBL/GenBank/DDBJ databases">
        <title>Pervasive Adenine N6-methylation of Active Genes in Fungi.</title>
        <authorList>
            <consortium name="DOE Joint Genome Institute"/>
            <person name="Mondo S.J."/>
            <person name="Dannebaum R.O."/>
            <person name="Kuo R.C."/>
            <person name="Labutti K."/>
            <person name="Haridas S."/>
            <person name="Kuo A."/>
            <person name="Salamov A."/>
            <person name="Ahrendt S.R."/>
            <person name="Lipzen A."/>
            <person name="Sullivan W."/>
            <person name="Andreopoulos W.B."/>
            <person name="Clum A."/>
            <person name="Lindquist E."/>
            <person name="Daum C."/>
            <person name="Ramamoorthy G.K."/>
            <person name="Gryganskyi A."/>
            <person name="Culley D."/>
            <person name="Magnuson J.K."/>
            <person name="James T.Y."/>
            <person name="O'Malley M.A."/>
            <person name="Stajich J.E."/>
            <person name="Spatafora J.W."/>
            <person name="Visel A."/>
            <person name="Grigoriev I.V."/>
        </authorList>
    </citation>
    <scope>NUCLEOTIDE SEQUENCE [LARGE SCALE GENOMIC DNA]</scope>
    <source>
        <strain evidence="2 3">12-1054</strain>
    </source>
</reference>
<organism evidence="2 3">
    <name type="scientific">Protomyces lactucae-debilis</name>
    <dbReference type="NCBI Taxonomy" id="2754530"/>
    <lineage>
        <taxon>Eukaryota</taxon>
        <taxon>Fungi</taxon>
        <taxon>Dikarya</taxon>
        <taxon>Ascomycota</taxon>
        <taxon>Taphrinomycotina</taxon>
        <taxon>Taphrinomycetes</taxon>
        <taxon>Taphrinales</taxon>
        <taxon>Protomycetaceae</taxon>
        <taxon>Protomyces</taxon>
    </lineage>
</organism>
<comment type="caution">
    <text evidence="2">The sequence shown here is derived from an EMBL/GenBank/DDBJ whole genome shotgun (WGS) entry which is preliminary data.</text>
</comment>
<evidence type="ECO:0000259" key="1">
    <source>
        <dbReference type="PROSITE" id="PS50181"/>
    </source>
</evidence>
<proteinExistence type="predicted"/>